<sequence>MKKKMQDEASHFDKREKLVCTLKMNFLWDCGEAT</sequence>
<proteinExistence type="predicted"/>
<dbReference type="Proteomes" id="UP001163603">
    <property type="component" value="Chromosome 14"/>
</dbReference>
<reference evidence="2" key="1">
    <citation type="journal article" date="2023" name="G3 (Bethesda)">
        <title>Genome assembly and association tests identify interacting loci associated with vigor, precocity, and sex in interspecific pistachio rootstocks.</title>
        <authorList>
            <person name="Palmer W."/>
            <person name="Jacygrad E."/>
            <person name="Sagayaradj S."/>
            <person name="Cavanaugh K."/>
            <person name="Han R."/>
            <person name="Bertier L."/>
            <person name="Beede B."/>
            <person name="Kafkas S."/>
            <person name="Golino D."/>
            <person name="Preece J."/>
            <person name="Michelmore R."/>
        </authorList>
    </citation>
    <scope>NUCLEOTIDE SEQUENCE [LARGE SCALE GENOMIC DNA]</scope>
</reference>
<protein>
    <submittedName>
        <fullName evidence="1">Uncharacterized protein</fullName>
    </submittedName>
</protein>
<keyword evidence="2" id="KW-1185">Reference proteome</keyword>
<name>A0ACC0X6H7_9ROSI</name>
<evidence type="ECO:0000313" key="1">
    <source>
        <dbReference type="EMBL" id="KAJ0010064.1"/>
    </source>
</evidence>
<organism evidence="1 2">
    <name type="scientific">Pistacia integerrima</name>
    <dbReference type="NCBI Taxonomy" id="434235"/>
    <lineage>
        <taxon>Eukaryota</taxon>
        <taxon>Viridiplantae</taxon>
        <taxon>Streptophyta</taxon>
        <taxon>Embryophyta</taxon>
        <taxon>Tracheophyta</taxon>
        <taxon>Spermatophyta</taxon>
        <taxon>Magnoliopsida</taxon>
        <taxon>eudicotyledons</taxon>
        <taxon>Gunneridae</taxon>
        <taxon>Pentapetalae</taxon>
        <taxon>rosids</taxon>
        <taxon>malvids</taxon>
        <taxon>Sapindales</taxon>
        <taxon>Anacardiaceae</taxon>
        <taxon>Pistacia</taxon>
    </lineage>
</organism>
<dbReference type="EMBL" id="CM047749">
    <property type="protein sequence ID" value="KAJ0010064.1"/>
    <property type="molecule type" value="Genomic_DNA"/>
</dbReference>
<accession>A0ACC0X6H7</accession>
<gene>
    <name evidence="1" type="ORF">Pint_33843</name>
</gene>
<comment type="caution">
    <text evidence="1">The sequence shown here is derived from an EMBL/GenBank/DDBJ whole genome shotgun (WGS) entry which is preliminary data.</text>
</comment>
<evidence type="ECO:0000313" key="2">
    <source>
        <dbReference type="Proteomes" id="UP001163603"/>
    </source>
</evidence>